<evidence type="ECO:0000313" key="2">
    <source>
        <dbReference type="EMBL" id="CRG94312.1"/>
    </source>
</evidence>
<dbReference type="VEuPathDB" id="PlasmoDB:PGAL8A_00401600"/>
<keyword evidence="3" id="KW-1185">Reference proteome</keyword>
<accession>A0A1J1GSM6</accession>
<feature type="coiled-coil region" evidence="1">
    <location>
        <begin position="193"/>
        <end position="273"/>
    </location>
</feature>
<dbReference type="OMA" id="NWENEHE"/>
<sequence>MQGDTVVYDTENKIEDKNTKRYVNTLFSNELNGNKKIHLNSGKLKNSKLFMNSKDNKLSKKENAHSTKHYPYLKKERELNEIISDEKNFIIKSGYKKEEKNESFIHESANTIYNNIFLKEKNLNDIYDFKNANKKNAYNSSNFIEDYIKKIKESNFNSVLNIIDSDIAKKKELYNKKVIEFNDFIYKVDCMYLQNWENEHEMANNEIESYIIQDKNMENEGKELLEVVENMISELRNLLQKIKKGIHINKDQMLNIQKEMNVLITRFQKIEEENYYSISQEGEYKYFLKKIGFQKKCRNMEFYQFYEKKLSEKKGKKYNTLSWNNLKNIANTKAKNVFKNFSNIFPKP</sequence>
<dbReference type="Proteomes" id="UP000220797">
    <property type="component" value="Unassembled WGS sequence"/>
</dbReference>
<dbReference type="AlphaFoldDB" id="A0A1J1GSM6"/>
<reference evidence="2" key="1">
    <citation type="submission" date="2015-04" db="EMBL/GenBank/DDBJ databases">
        <authorList>
            <consortium name="Pathogen Informatics"/>
        </authorList>
    </citation>
    <scope>NUCLEOTIDE SEQUENCE [LARGE SCALE GENOMIC DNA]</scope>
    <source>
        <strain evidence="2">8A</strain>
    </source>
</reference>
<organism evidence="2 3">
    <name type="scientific">Plasmodium gallinaceum</name>
    <dbReference type="NCBI Taxonomy" id="5849"/>
    <lineage>
        <taxon>Eukaryota</taxon>
        <taxon>Sar</taxon>
        <taxon>Alveolata</taxon>
        <taxon>Apicomplexa</taxon>
        <taxon>Aconoidasida</taxon>
        <taxon>Haemosporida</taxon>
        <taxon>Plasmodiidae</taxon>
        <taxon>Plasmodium</taxon>
        <taxon>Plasmodium (Haemamoeba)</taxon>
    </lineage>
</organism>
<comment type="caution">
    <text evidence="2">The sequence shown here is derived from an EMBL/GenBank/DDBJ whole genome shotgun (WGS) entry which is preliminary data.</text>
</comment>
<keyword evidence="1" id="KW-0175">Coiled coil</keyword>
<proteinExistence type="predicted"/>
<name>A0A1J1GSM6_PLAGA</name>
<dbReference type="EMBL" id="CVMV01000022">
    <property type="protein sequence ID" value="CRG94312.1"/>
    <property type="molecule type" value="Genomic_DNA"/>
</dbReference>
<evidence type="ECO:0000256" key="1">
    <source>
        <dbReference type="SAM" id="Coils"/>
    </source>
</evidence>
<gene>
    <name evidence="2" type="ORF">PGAL8A_00401600</name>
</gene>
<protein>
    <submittedName>
        <fullName evidence="2">Uncharacterized protein</fullName>
    </submittedName>
</protein>
<evidence type="ECO:0000313" key="3">
    <source>
        <dbReference type="Proteomes" id="UP000220797"/>
    </source>
</evidence>
<dbReference type="OrthoDB" id="10366595at2759"/>
<dbReference type="GeneID" id="39732546"/>
<dbReference type="RefSeq" id="XP_028527133.1">
    <property type="nucleotide sequence ID" value="XM_028670374.1"/>
</dbReference>